<dbReference type="Ensembl" id="ENSOSIT00000006438.1">
    <property type="protein sequence ID" value="ENSOSIP00000006003.1"/>
    <property type="gene ID" value="ENSOSIG00000004112.1"/>
</dbReference>
<dbReference type="Pfam" id="PF00078">
    <property type="entry name" value="RVT_1"/>
    <property type="match status" value="1"/>
</dbReference>
<dbReference type="PROSITE" id="PS50878">
    <property type="entry name" value="RT_POL"/>
    <property type="match status" value="1"/>
</dbReference>
<dbReference type="InterPro" id="IPR043502">
    <property type="entry name" value="DNA/RNA_pol_sf"/>
</dbReference>
<dbReference type="Proteomes" id="UP000694383">
    <property type="component" value="Unplaced"/>
</dbReference>
<dbReference type="InterPro" id="IPR000477">
    <property type="entry name" value="RT_dom"/>
</dbReference>
<dbReference type="GeneTree" id="ENSGT01150000286902"/>
<dbReference type="PANTHER" id="PTHR33332">
    <property type="entry name" value="REVERSE TRANSCRIPTASE DOMAIN-CONTAINING PROTEIN"/>
    <property type="match status" value="1"/>
</dbReference>
<reference evidence="2" key="2">
    <citation type="submission" date="2025-09" db="UniProtKB">
        <authorList>
            <consortium name="Ensembl"/>
        </authorList>
    </citation>
    <scope>IDENTIFICATION</scope>
</reference>
<evidence type="ECO:0000259" key="1">
    <source>
        <dbReference type="PROSITE" id="PS50878"/>
    </source>
</evidence>
<proteinExistence type="predicted"/>
<keyword evidence="3" id="KW-1185">Reference proteome</keyword>
<evidence type="ECO:0000313" key="3">
    <source>
        <dbReference type="Proteomes" id="UP000694383"/>
    </source>
</evidence>
<evidence type="ECO:0000313" key="2">
    <source>
        <dbReference type="Ensembl" id="ENSOSIP00000006003.1"/>
    </source>
</evidence>
<feature type="domain" description="Reverse transcriptase" evidence="1">
    <location>
        <begin position="151"/>
        <end position="390"/>
    </location>
</feature>
<name>A0A8C7X067_9TELE</name>
<dbReference type="SUPFAM" id="SSF56672">
    <property type="entry name" value="DNA/RNA polymerases"/>
    <property type="match status" value="1"/>
</dbReference>
<reference evidence="2" key="1">
    <citation type="submission" date="2025-08" db="UniProtKB">
        <authorList>
            <consortium name="Ensembl"/>
        </authorList>
    </citation>
    <scope>IDENTIFICATION</scope>
</reference>
<protein>
    <recommendedName>
        <fullName evidence="1">Reverse transcriptase domain-containing protein</fullName>
    </recommendedName>
</protein>
<organism evidence="2 3">
    <name type="scientific">Oryzias sinensis</name>
    <name type="common">Chinese medaka</name>
    <dbReference type="NCBI Taxonomy" id="183150"/>
    <lineage>
        <taxon>Eukaryota</taxon>
        <taxon>Metazoa</taxon>
        <taxon>Chordata</taxon>
        <taxon>Craniata</taxon>
        <taxon>Vertebrata</taxon>
        <taxon>Euteleostomi</taxon>
        <taxon>Actinopterygii</taxon>
        <taxon>Neopterygii</taxon>
        <taxon>Teleostei</taxon>
        <taxon>Neoteleostei</taxon>
        <taxon>Acanthomorphata</taxon>
        <taxon>Ovalentaria</taxon>
        <taxon>Atherinomorphae</taxon>
        <taxon>Beloniformes</taxon>
        <taxon>Adrianichthyidae</taxon>
        <taxon>Oryziinae</taxon>
        <taxon>Oryzias</taxon>
    </lineage>
</organism>
<accession>A0A8C7X067</accession>
<sequence length="404" mass="45505">NSYKKCRNKCTSMLRQHKYTSERNILDRIKEAPKLLFKLVRSKRTVKTIPHPVIIPETGKLTTDLKQSATIMAMHYSKVQQPKQSPSVLEKVKTSNANIGIQELTFSESTVDFLLRKIDPGTSEGPDMIHPRVLKECHTTLAPLYTKLFQLSFDAGIVPSAWKVAKISPIHKGGDKSDPSNFRPVSLTSVPCKIMEKIIRKYIMDFGLKNKLFHTAQHGFLPQRSCLTNLITFLDSITKATDEGKTVYSIYLDLSKAFDVLPHIKILQSLEEFGVGGKLLNWIKEFLTDRSFAVQIGPDKSPEVPVTSGVPQGSVLGPLLFTIFVNGLPDSVDQHCTMFADDIKLWSIDDPIKLQENIDRCSAWLTKRGININPDKSGVIIYGLFRDVFISDCQFTIILIYNYS</sequence>
<dbReference type="AlphaFoldDB" id="A0A8C7X067"/>
<dbReference type="CDD" id="cd01650">
    <property type="entry name" value="RT_nLTR_like"/>
    <property type="match status" value="1"/>
</dbReference>